<keyword evidence="2" id="KW-1185">Reference proteome</keyword>
<evidence type="ECO:0000313" key="1">
    <source>
        <dbReference type="EMBL" id="OIW24037.1"/>
    </source>
</evidence>
<sequence>MAPKLICIESKRRRLSSGRCMWWRFAMLLVVQQQIRVCCGSIAAWSSLPAVRCSCIFCRGTSIMVRKNRHAGKATMLIGPWLERRCHPGWRSRPRRLPR</sequence>
<dbReference type="InParanoid" id="A0A1J7I9A2"/>
<dbReference type="EMBL" id="KV875105">
    <property type="protein sequence ID" value="OIW24037.1"/>
    <property type="molecule type" value="Genomic_DNA"/>
</dbReference>
<evidence type="ECO:0000313" key="2">
    <source>
        <dbReference type="Proteomes" id="UP000182658"/>
    </source>
</evidence>
<protein>
    <submittedName>
        <fullName evidence="1">Uncharacterized protein</fullName>
    </submittedName>
</protein>
<name>A0A1J7I9A2_9PEZI</name>
<gene>
    <name evidence="1" type="ORF">CONLIGDRAFT_122205</name>
</gene>
<reference evidence="1 2" key="1">
    <citation type="submission" date="2016-10" db="EMBL/GenBank/DDBJ databases">
        <title>Draft genome sequence of Coniochaeta ligniaria NRRL30616, a lignocellulolytic fungus for bioabatement of inhibitors in plant biomass hydrolysates.</title>
        <authorList>
            <consortium name="DOE Joint Genome Institute"/>
            <person name="Jimenez D.J."/>
            <person name="Hector R.E."/>
            <person name="Riley R."/>
            <person name="Sun H."/>
            <person name="Grigoriev I.V."/>
            <person name="Van Elsas J.D."/>
            <person name="Nichols N.N."/>
        </authorList>
    </citation>
    <scope>NUCLEOTIDE SEQUENCE [LARGE SCALE GENOMIC DNA]</scope>
    <source>
        <strain evidence="1 2">NRRL 30616</strain>
    </source>
</reference>
<proteinExistence type="predicted"/>
<accession>A0A1J7I9A2</accession>
<dbReference type="Proteomes" id="UP000182658">
    <property type="component" value="Unassembled WGS sequence"/>
</dbReference>
<organism evidence="1 2">
    <name type="scientific">Coniochaeta ligniaria NRRL 30616</name>
    <dbReference type="NCBI Taxonomy" id="1408157"/>
    <lineage>
        <taxon>Eukaryota</taxon>
        <taxon>Fungi</taxon>
        <taxon>Dikarya</taxon>
        <taxon>Ascomycota</taxon>
        <taxon>Pezizomycotina</taxon>
        <taxon>Sordariomycetes</taxon>
        <taxon>Sordariomycetidae</taxon>
        <taxon>Coniochaetales</taxon>
        <taxon>Coniochaetaceae</taxon>
        <taxon>Coniochaeta</taxon>
    </lineage>
</organism>
<dbReference type="AlphaFoldDB" id="A0A1J7I9A2"/>